<proteinExistence type="predicted"/>
<dbReference type="WBParaSite" id="Csp11.Scaffold629.g14521.t1">
    <property type="protein sequence ID" value="Csp11.Scaffold629.g14521.t1"/>
    <property type="gene ID" value="Csp11.Scaffold629.g14521"/>
</dbReference>
<organism evidence="1 2">
    <name type="scientific">Caenorhabditis tropicalis</name>
    <dbReference type="NCBI Taxonomy" id="1561998"/>
    <lineage>
        <taxon>Eukaryota</taxon>
        <taxon>Metazoa</taxon>
        <taxon>Ecdysozoa</taxon>
        <taxon>Nematoda</taxon>
        <taxon>Chromadorea</taxon>
        <taxon>Rhabditida</taxon>
        <taxon>Rhabditina</taxon>
        <taxon>Rhabditomorpha</taxon>
        <taxon>Rhabditoidea</taxon>
        <taxon>Rhabditidae</taxon>
        <taxon>Peloderinae</taxon>
        <taxon>Caenorhabditis</taxon>
    </lineage>
</organism>
<accession>A0A1I7U3N1</accession>
<keyword evidence="1" id="KW-1185">Reference proteome</keyword>
<evidence type="ECO:0000313" key="1">
    <source>
        <dbReference type="Proteomes" id="UP000095282"/>
    </source>
</evidence>
<dbReference type="Proteomes" id="UP000095282">
    <property type="component" value="Unplaced"/>
</dbReference>
<dbReference type="eggNOG" id="ENOG502TKBV">
    <property type="taxonomic scope" value="Eukaryota"/>
</dbReference>
<dbReference type="AlphaFoldDB" id="A0A1I7U3N1"/>
<sequence length="67" mass="7650">MNFDAYLNNFGIQSFRQTISEVNDIPRKDPRIAADDLQDPQLSVLQYLQRKGVKVGRMPKQPVVDSS</sequence>
<protein>
    <submittedName>
        <fullName evidence="2">ATP-dependent RNA helicase</fullName>
    </submittedName>
</protein>
<evidence type="ECO:0000313" key="2">
    <source>
        <dbReference type="WBParaSite" id="Csp11.Scaffold629.g14521.t1"/>
    </source>
</evidence>
<reference evidence="2" key="1">
    <citation type="submission" date="2016-11" db="UniProtKB">
        <authorList>
            <consortium name="WormBaseParasite"/>
        </authorList>
    </citation>
    <scope>IDENTIFICATION</scope>
</reference>
<name>A0A1I7U3N1_9PELO</name>